<evidence type="ECO:0000313" key="2">
    <source>
        <dbReference type="EMBL" id="KHJ82895.1"/>
    </source>
</evidence>
<sequence>ELDLLEEQARRRAAVTGTNSSQSRALGSSLPTGYSYESPGPSISAQIAASRYAVPVEPRPPLPELAEDLSSNSTLAPWESSLTDDDDEDYFG</sequence>
<evidence type="ECO:0000313" key="3">
    <source>
        <dbReference type="Proteomes" id="UP000053660"/>
    </source>
</evidence>
<feature type="compositionally biased region" description="Polar residues" evidence="1">
    <location>
        <begin position="16"/>
        <end position="32"/>
    </location>
</feature>
<reference evidence="2 3" key="1">
    <citation type="submission" date="2014-03" db="EMBL/GenBank/DDBJ databases">
        <title>Draft genome of the hookworm Oesophagostomum dentatum.</title>
        <authorList>
            <person name="Mitreva M."/>
        </authorList>
    </citation>
    <scope>NUCLEOTIDE SEQUENCE [LARGE SCALE GENOMIC DNA]</scope>
    <source>
        <strain evidence="2 3">OD-Hann</strain>
    </source>
</reference>
<name>A0A0B1SI49_OESDE</name>
<organism evidence="2 3">
    <name type="scientific">Oesophagostomum dentatum</name>
    <name type="common">Nodular worm</name>
    <dbReference type="NCBI Taxonomy" id="61180"/>
    <lineage>
        <taxon>Eukaryota</taxon>
        <taxon>Metazoa</taxon>
        <taxon>Ecdysozoa</taxon>
        <taxon>Nematoda</taxon>
        <taxon>Chromadorea</taxon>
        <taxon>Rhabditida</taxon>
        <taxon>Rhabditina</taxon>
        <taxon>Rhabditomorpha</taxon>
        <taxon>Strongyloidea</taxon>
        <taxon>Strongylidae</taxon>
        <taxon>Oesophagostomum</taxon>
    </lineage>
</organism>
<keyword evidence="3" id="KW-1185">Reference proteome</keyword>
<dbReference type="Proteomes" id="UP000053660">
    <property type="component" value="Unassembled WGS sequence"/>
</dbReference>
<feature type="region of interest" description="Disordered" evidence="1">
    <location>
        <begin position="1"/>
        <end position="41"/>
    </location>
</feature>
<gene>
    <name evidence="2" type="ORF">OESDEN_17410</name>
</gene>
<feature type="non-terminal residue" evidence="2">
    <location>
        <position position="1"/>
    </location>
</feature>
<dbReference type="AlphaFoldDB" id="A0A0B1SI49"/>
<dbReference type="EMBL" id="KN576447">
    <property type="protein sequence ID" value="KHJ82895.1"/>
    <property type="molecule type" value="Genomic_DNA"/>
</dbReference>
<dbReference type="OrthoDB" id="5814741at2759"/>
<feature type="compositionally biased region" description="Acidic residues" evidence="1">
    <location>
        <begin position="82"/>
        <end position="92"/>
    </location>
</feature>
<evidence type="ECO:0000256" key="1">
    <source>
        <dbReference type="SAM" id="MobiDB-lite"/>
    </source>
</evidence>
<proteinExistence type="predicted"/>
<protein>
    <submittedName>
        <fullName evidence="2">Uncharacterized protein</fullName>
    </submittedName>
</protein>
<accession>A0A0B1SI49</accession>
<feature type="region of interest" description="Disordered" evidence="1">
    <location>
        <begin position="57"/>
        <end position="92"/>
    </location>
</feature>